<proteinExistence type="predicted"/>
<gene>
    <name evidence="2" type="ORF">PC115_g24438</name>
    <name evidence="3" type="ORF">PC118_g24559</name>
    <name evidence="4" type="ORF">PC129_g24260</name>
</gene>
<protein>
    <submittedName>
        <fullName evidence="4">Uncharacterized protein</fullName>
    </submittedName>
</protein>
<evidence type="ECO:0000256" key="1">
    <source>
        <dbReference type="SAM" id="Phobius"/>
    </source>
</evidence>
<dbReference type="EMBL" id="RCMI01003217">
    <property type="protein sequence ID" value="KAG2873117.1"/>
    <property type="molecule type" value="Genomic_DNA"/>
</dbReference>
<keyword evidence="1" id="KW-0472">Membrane</keyword>
<feature type="transmembrane region" description="Helical" evidence="1">
    <location>
        <begin position="12"/>
        <end position="34"/>
    </location>
</feature>
<reference evidence="4" key="1">
    <citation type="submission" date="2018-05" db="EMBL/GenBank/DDBJ databases">
        <title>Effector identification in a new, highly contiguous assembly of the strawberry crown rot pathogen Phytophthora cactorum.</title>
        <authorList>
            <person name="Armitage A.D."/>
            <person name="Nellist C.F."/>
            <person name="Bates H."/>
            <person name="Vickerstaff R.J."/>
            <person name="Harrison R.J."/>
        </authorList>
    </citation>
    <scope>NUCLEOTIDE SEQUENCE</scope>
    <source>
        <strain evidence="2">4032</strain>
        <strain evidence="3">P415</strain>
        <strain evidence="4">P421</strain>
    </source>
</reference>
<evidence type="ECO:0000313" key="2">
    <source>
        <dbReference type="EMBL" id="KAG2873117.1"/>
    </source>
</evidence>
<dbReference type="EMBL" id="RCMV01003425">
    <property type="protein sequence ID" value="KAG3198864.1"/>
    <property type="molecule type" value="Genomic_DNA"/>
</dbReference>
<evidence type="ECO:0000313" key="3">
    <source>
        <dbReference type="EMBL" id="KAG2956231.1"/>
    </source>
</evidence>
<sequence>MNMPRFFTSVKYVLYGMLVASAVSSNTLTEFSAFF</sequence>
<dbReference type="AlphaFoldDB" id="A0A8T1GZA9"/>
<evidence type="ECO:0000313" key="4">
    <source>
        <dbReference type="EMBL" id="KAG3198864.1"/>
    </source>
</evidence>
<dbReference type="Proteomes" id="UP000760860">
    <property type="component" value="Unassembled WGS sequence"/>
</dbReference>
<evidence type="ECO:0000313" key="5">
    <source>
        <dbReference type="Proteomes" id="UP000760860"/>
    </source>
</evidence>
<name>A0A8T1GZA9_9STRA</name>
<dbReference type="EMBL" id="RCML01003167">
    <property type="protein sequence ID" value="KAG2956231.1"/>
    <property type="molecule type" value="Genomic_DNA"/>
</dbReference>
<comment type="caution">
    <text evidence="4">The sequence shown here is derived from an EMBL/GenBank/DDBJ whole genome shotgun (WGS) entry which is preliminary data.</text>
</comment>
<keyword evidence="1" id="KW-1133">Transmembrane helix</keyword>
<dbReference type="Proteomes" id="UP000774804">
    <property type="component" value="Unassembled WGS sequence"/>
</dbReference>
<dbReference type="Proteomes" id="UP000697107">
    <property type="component" value="Unassembled WGS sequence"/>
</dbReference>
<accession>A0A8T1GZA9</accession>
<organism evidence="4 5">
    <name type="scientific">Phytophthora cactorum</name>
    <dbReference type="NCBI Taxonomy" id="29920"/>
    <lineage>
        <taxon>Eukaryota</taxon>
        <taxon>Sar</taxon>
        <taxon>Stramenopiles</taxon>
        <taxon>Oomycota</taxon>
        <taxon>Peronosporomycetes</taxon>
        <taxon>Peronosporales</taxon>
        <taxon>Peronosporaceae</taxon>
        <taxon>Phytophthora</taxon>
    </lineage>
</organism>
<keyword evidence="1" id="KW-0812">Transmembrane</keyword>